<dbReference type="InterPro" id="IPR027946">
    <property type="entry name" value="Ogl_dom"/>
</dbReference>
<evidence type="ECO:0000256" key="1">
    <source>
        <dbReference type="SAM" id="SignalP"/>
    </source>
</evidence>
<evidence type="ECO:0000313" key="3">
    <source>
        <dbReference type="EMBL" id="SEM39300.1"/>
    </source>
</evidence>
<organism evidence="3 4">
    <name type="scientific">Olivibacter domesticus</name>
    <name type="common">Pseudosphingobacterium domesticum</name>
    <dbReference type="NCBI Taxonomy" id="407022"/>
    <lineage>
        <taxon>Bacteria</taxon>
        <taxon>Pseudomonadati</taxon>
        <taxon>Bacteroidota</taxon>
        <taxon>Sphingobacteriia</taxon>
        <taxon>Sphingobacteriales</taxon>
        <taxon>Sphingobacteriaceae</taxon>
        <taxon>Olivibacter</taxon>
    </lineage>
</organism>
<sequence>MKKLLLMILLLSQVIALKAQPLLETGGQQMPDEWIDKTTNHRVIRLVRRPGINLSFYFHNNPFVGNEMVFYGSNERQKERYVGELKTKAQEIYNLNVKDKQLYTVNLSTLAVKQLTHEKSNIQGEIVNKQTGKAYYQCLDSVFSVDVKTGLRELLYVFPADFKGSISTVNADGTLLGGVYATEKEKEIFKQNPEKHQYFNRIYEAKLPRTLFTIDIKKKQLQKVFTDNAWLNHVQFSPTDPTLLMFCHEGPWHKVDRIWTIDVEKREEPKLIHKRTMDMEIAGHEWFSKDGKYIWFDLQLPRGETFYVGGTNLENGEEKKYQLQRNEWSVHFTSAHDGRTFAGDGGEPSAVAKAPDGKYIYLFTPEDGHFKSEKLVNMKHHNYKLEPNVHYSPDGKWVIFRANFEGFEGIYAVEISRNTKK</sequence>
<proteinExistence type="predicted"/>
<evidence type="ECO:0000259" key="2">
    <source>
        <dbReference type="Pfam" id="PF14583"/>
    </source>
</evidence>
<dbReference type="InterPro" id="IPR015943">
    <property type="entry name" value="WD40/YVTN_repeat-like_dom_sf"/>
</dbReference>
<dbReference type="SUPFAM" id="SSF63829">
    <property type="entry name" value="Calcium-dependent phosphotriesterase"/>
    <property type="match status" value="1"/>
</dbReference>
<reference evidence="4" key="1">
    <citation type="submission" date="2016-10" db="EMBL/GenBank/DDBJ databases">
        <authorList>
            <person name="Varghese N."/>
            <person name="Submissions S."/>
        </authorList>
    </citation>
    <scope>NUCLEOTIDE SEQUENCE [LARGE SCALE GENOMIC DNA]</scope>
    <source>
        <strain evidence="4">DSM 18733</strain>
    </source>
</reference>
<dbReference type="RefSeq" id="WP_093331238.1">
    <property type="nucleotide sequence ID" value="NZ_FOAF01000011.1"/>
</dbReference>
<dbReference type="STRING" id="407022.SAMN05661044_05077"/>
<name>A0A1H7XZQ6_OLID1</name>
<gene>
    <name evidence="3" type="ORF">SAMN05661044_05077</name>
</gene>
<dbReference type="OrthoDB" id="8432779at2"/>
<dbReference type="Gene3D" id="2.130.10.10">
    <property type="entry name" value="YVTN repeat-like/Quinoprotein amine dehydrogenase"/>
    <property type="match status" value="1"/>
</dbReference>
<evidence type="ECO:0000313" key="4">
    <source>
        <dbReference type="Proteomes" id="UP000199421"/>
    </source>
</evidence>
<dbReference type="GO" id="GO:0047487">
    <property type="term" value="F:oligogalacturonide lyase activity"/>
    <property type="evidence" value="ECO:0007669"/>
    <property type="project" value="InterPro"/>
</dbReference>
<protein>
    <submittedName>
        <fullName evidence="3">Oligogalacturonide lyase</fullName>
    </submittedName>
</protein>
<keyword evidence="3" id="KW-0456">Lyase</keyword>
<feature type="signal peptide" evidence="1">
    <location>
        <begin position="1"/>
        <end position="19"/>
    </location>
</feature>
<accession>A0A1H7XZQ6</accession>
<dbReference type="SUPFAM" id="SSF82171">
    <property type="entry name" value="DPP6 N-terminal domain-like"/>
    <property type="match status" value="1"/>
</dbReference>
<feature type="chain" id="PRO_5011703239" evidence="1">
    <location>
        <begin position="20"/>
        <end position="421"/>
    </location>
</feature>
<dbReference type="Pfam" id="PF14583">
    <property type="entry name" value="Pectate_lyase22"/>
    <property type="match status" value="1"/>
</dbReference>
<keyword evidence="4" id="KW-1185">Reference proteome</keyword>
<keyword evidence="1" id="KW-0732">Signal</keyword>
<dbReference type="EMBL" id="FOAF01000011">
    <property type="protein sequence ID" value="SEM39300.1"/>
    <property type="molecule type" value="Genomic_DNA"/>
</dbReference>
<dbReference type="GO" id="GO:0045490">
    <property type="term" value="P:pectin catabolic process"/>
    <property type="evidence" value="ECO:0007669"/>
    <property type="project" value="InterPro"/>
</dbReference>
<dbReference type="AlphaFoldDB" id="A0A1H7XZQ6"/>
<feature type="domain" description="Oligogalacturonate lyase" evidence="2">
    <location>
        <begin position="102"/>
        <end position="415"/>
    </location>
</feature>
<dbReference type="Proteomes" id="UP000199421">
    <property type="component" value="Unassembled WGS sequence"/>
</dbReference>